<accession>A0A6A5YZB0</accession>
<gene>
    <name evidence="2" type="ORF">BDV96DRAFT_499062</name>
</gene>
<name>A0A6A5YZB0_9PLEO</name>
<keyword evidence="1" id="KW-1133">Transmembrane helix</keyword>
<dbReference type="AlphaFoldDB" id="A0A6A5YZB0"/>
<feature type="transmembrane region" description="Helical" evidence="1">
    <location>
        <begin position="114"/>
        <end position="137"/>
    </location>
</feature>
<keyword evidence="1" id="KW-0472">Membrane</keyword>
<proteinExistence type="predicted"/>
<sequence length="712" mass="78017">MSEVDNQHVKRGFWINKEDGSTLGRTLTTDIQTGTFVIALLAILVTLATSHLWNLVTFATHQLRSKGGSADGLFRQQQALLRATPGPGSLVADWFKLYWQWRKKTRGTFRRSSLLFILAMVFTAGTIVAGVFTSYAVDTTNLQVLVHNSLCGPLDLSGVIGDADLITGYMAAADARIIPFGEECWKNTTSGLPARCKAFIKPNVQLPSNRVTCPFAEELCIEKEELPGLTVDSGLTDANDVFGWNLGSKDRIRFRRRTTCGILRTQQYQSVINFTDYPYQVREALPQEEAITCHYGTVPGLPAYSNATMVQSLALANTTSKYGTAGNKYYSQPEMAAGSQFEPLDGMKADDADLTLVLLALNAVKYANPVEDPVFSAHKPFLRTIESSYGINETIYFSDWANGVMGCREQPSGLIGTVTPELFPEASDVQLAGMELILAGSSLYHFSNAASKPLKANAMVQGSRGVAIGLPADQWVAEVLGWERYVWAALQTFLSDYAIGYDSQYPGLQASVNMNLTKGQKELCNSQRMMKPGGLVGLELISNSNINVFALAFIITFTIVVTLTDLILLKFVIFIDKFRNGSPKISRWIQDGVLQLQRRAYEANDQGFWENLEKEVPTTTTGELLEELPLLTGRVARINSDQSYDKSGAISHVQPIDTPTTGSIATQHVHNDGNLGTEAIETQHSNIGAYSRILNEAPSARLNQRLSGDGAP</sequence>
<evidence type="ECO:0000313" key="3">
    <source>
        <dbReference type="Proteomes" id="UP000799770"/>
    </source>
</evidence>
<protein>
    <submittedName>
        <fullName evidence="2">Uncharacterized protein</fullName>
    </submittedName>
</protein>
<keyword evidence="3" id="KW-1185">Reference proteome</keyword>
<feature type="transmembrane region" description="Helical" evidence="1">
    <location>
        <begin position="548"/>
        <end position="575"/>
    </location>
</feature>
<dbReference type="Proteomes" id="UP000799770">
    <property type="component" value="Unassembled WGS sequence"/>
</dbReference>
<organism evidence="2 3">
    <name type="scientific">Lophiotrema nucula</name>
    <dbReference type="NCBI Taxonomy" id="690887"/>
    <lineage>
        <taxon>Eukaryota</taxon>
        <taxon>Fungi</taxon>
        <taxon>Dikarya</taxon>
        <taxon>Ascomycota</taxon>
        <taxon>Pezizomycotina</taxon>
        <taxon>Dothideomycetes</taxon>
        <taxon>Pleosporomycetidae</taxon>
        <taxon>Pleosporales</taxon>
        <taxon>Lophiotremataceae</taxon>
        <taxon>Lophiotrema</taxon>
    </lineage>
</organism>
<dbReference type="OrthoDB" id="3540210at2759"/>
<dbReference type="EMBL" id="ML977333">
    <property type="protein sequence ID" value="KAF2111917.1"/>
    <property type="molecule type" value="Genomic_DNA"/>
</dbReference>
<feature type="transmembrane region" description="Helical" evidence="1">
    <location>
        <begin position="36"/>
        <end position="56"/>
    </location>
</feature>
<reference evidence="2" key="1">
    <citation type="journal article" date="2020" name="Stud. Mycol.">
        <title>101 Dothideomycetes genomes: a test case for predicting lifestyles and emergence of pathogens.</title>
        <authorList>
            <person name="Haridas S."/>
            <person name="Albert R."/>
            <person name="Binder M."/>
            <person name="Bloem J."/>
            <person name="Labutti K."/>
            <person name="Salamov A."/>
            <person name="Andreopoulos B."/>
            <person name="Baker S."/>
            <person name="Barry K."/>
            <person name="Bills G."/>
            <person name="Bluhm B."/>
            <person name="Cannon C."/>
            <person name="Castanera R."/>
            <person name="Culley D."/>
            <person name="Daum C."/>
            <person name="Ezra D."/>
            <person name="Gonzalez J."/>
            <person name="Henrissat B."/>
            <person name="Kuo A."/>
            <person name="Liang C."/>
            <person name="Lipzen A."/>
            <person name="Lutzoni F."/>
            <person name="Magnuson J."/>
            <person name="Mondo S."/>
            <person name="Nolan M."/>
            <person name="Ohm R."/>
            <person name="Pangilinan J."/>
            <person name="Park H.-J."/>
            <person name="Ramirez L."/>
            <person name="Alfaro M."/>
            <person name="Sun H."/>
            <person name="Tritt A."/>
            <person name="Yoshinaga Y."/>
            <person name="Zwiers L.-H."/>
            <person name="Turgeon B."/>
            <person name="Goodwin S."/>
            <person name="Spatafora J."/>
            <person name="Crous P."/>
            <person name="Grigoriev I."/>
        </authorList>
    </citation>
    <scope>NUCLEOTIDE SEQUENCE</scope>
    <source>
        <strain evidence="2">CBS 627.86</strain>
    </source>
</reference>
<evidence type="ECO:0000256" key="1">
    <source>
        <dbReference type="SAM" id="Phobius"/>
    </source>
</evidence>
<keyword evidence="1" id="KW-0812">Transmembrane</keyword>
<evidence type="ECO:0000313" key="2">
    <source>
        <dbReference type="EMBL" id="KAF2111917.1"/>
    </source>
</evidence>